<evidence type="ECO:0000313" key="3">
    <source>
        <dbReference type="Proteomes" id="UP000751190"/>
    </source>
</evidence>
<sequence length="181" mass="19606">MDDWLEEEEGHAPGAERERAERELEYGRLARRLGALGFSDGADAGHEAVLQASFDRGYREGFASAHADAVRMTSELATFAEFYARHGSALGMPISLSALVFADAHKLARDDIARRLASLLAGNGTPADAGAPDRWARLFGWEDVRAEFTKRQFDVAVDATIRTAGPSLGAGKDVHDEMMAV</sequence>
<evidence type="ECO:0000313" key="2">
    <source>
        <dbReference type="EMBL" id="KAG8467821.1"/>
    </source>
</evidence>
<organism evidence="2 3">
    <name type="scientific">Diacronema lutheri</name>
    <name type="common">Unicellular marine alga</name>
    <name type="synonym">Monochrysis lutheri</name>
    <dbReference type="NCBI Taxonomy" id="2081491"/>
    <lineage>
        <taxon>Eukaryota</taxon>
        <taxon>Haptista</taxon>
        <taxon>Haptophyta</taxon>
        <taxon>Pavlovophyceae</taxon>
        <taxon>Pavlovales</taxon>
        <taxon>Pavlovaceae</taxon>
        <taxon>Diacronema</taxon>
    </lineage>
</organism>
<evidence type="ECO:0000256" key="1">
    <source>
        <dbReference type="SAM" id="MobiDB-lite"/>
    </source>
</evidence>
<accession>A0A8J5XRP9</accession>
<gene>
    <name evidence="2" type="ORF">KFE25_006873</name>
</gene>
<dbReference type="Proteomes" id="UP000751190">
    <property type="component" value="Unassembled WGS sequence"/>
</dbReference>
<proteinExistence type="predicted"/>
<feature type="compositionally biased region" description="Basic and acidic residues" evidence="1">
    <location>
        <begin position="10"/>
        <end position="20"/>
    </location>
</feature>
<protein>
    <recommendedName>
        <fullName evidence="4">Essential protein Yae1 N-terminal domain-containing protein</fullName>
    </recommendedName>
</protein>
<dbReference type="OrthoDB" id="10421672at2759"/>
<comment type="caution">
    <text evidence="2">The sequence shown here is derived from an EMBL/GenBank/DDBJ whole genome shotgun (WGS) entry which is preliminary data.</text>
</comment>
<dbReference type="EMBL" id="JAGTXO010000005">
    <property type="protein sequence ID" value="KAG8467821.1"/>
    <property type="molecule type" value="Genomic_DNA"/>
</dbReference>
<feature type="region of interest" description="Disordered" evidence="1">
    <location>
        <begin position="1"/>
        <end position="20"/>
    </location>
</feature>
<dbReference type="AlphaFoldDB" id="A0A8J5XRP9"/>
<name>A0A8J5XRP9_DIALT</name>
<keyword evidence="3" id="KW-1185">Reference proteome</keyword>
<reference evidence="2" key="1">
    <citation type="submission" date="2021-05" db="EMBL/GenBank/DDBJ databases">
        <title>The genome of the haptophyte Pavlova lutheri (Diacronema luteri, Pavlovales) - a model for lipid biosynthesis in eukaryotic algae.</title>
        <authorList>
            <person name="Hulatt C.J."/>
            <person name="Posewitz M.C."/>
        </authorList>
    </citation>
    <scope>NUCLEOTIDE SEQUENCE</scope>
    <source>
        <strain evidence="2">NIVA-4/92</strain>
    </source>
</reference>
<evidence type="ECO:0008006" key="4">
    <source>
        <dbReference type="Google" id="ProtNLM"/>
    </source>
</evidence>